<organism evidence="1 2">
    <name type="scientific">Bodo saltans</name>
    <name type="common">Flagellated protozoan</name>
    <dbReference type="NCBI Taxonomy" id="75058"/>
    <lineage>
        <taxon>Eukaryota</taxon>
        <taxon>Discoba</taxon>
        <taxon>Euglenozoa</taxon>
        <taxon>Kinetoplastea</taxon>
        <taxon>Metakinetoplastina</taxon>
        <taxon>Eubodonida</taxon>
        <taxon>Bodonidae</taxon>
        <taxon>Bodo</taxon>
    </lineage>
</organism>
<evidence type="ECO:0000313" key="1">
    <source>
        <dbReference type="EMBL" id="CUF75314.1"/>
    </source>
</evidence>
<reference evidence="2" key="1">
    <citation type="submission" date="2015-09" db="EMBL/GenBank/DDBJ databases">
        <authorList>
            <consortium name="Pathogen Informatics"/>
        </authorList>
    </citation>
    <scope>NUCLEOTIDE SEQUENCE [LARGE SCALE GENOMIC DNA]</scope>
    <source>
        <strain evidence="2">Lake Konstanz</strain>
    </source>
</reference>
<proteinExistence type="predicted"/>
<evidence type="ECO:0000313" key="2">
    <source>
        <dbReference type="Proteomes" id="UP000051952"/>
    </source>
</evidence>
<gene>
    <name evidence="1" type="ORF">BSAL_65510</name>
</gene>
<sequence length="371" mass="42094">MNVQDRRLIEAMQRELDELMVEEQIHHEVQDRIRAAHQPPTPYEMTPAYLAEQAAIESELAVARELRKTLKLSHHNAADSTTLSLGNHFVRETIPELRKLREELELLEPVDPFLDDHLLPHQSFSASLRSNQSSHAQLSEEASVAMLSQALEKGRARRSTIKVSREMAARRTAENARRISKHARDLEAAREAAAISDAYEKQYNAMRANLRYEVLIEAFGDKAFRPLSPIRVEQADLFLEFPYEDDKDFGLCSDPKAGLDDLLDYYRQQPQVWCFFANRCSPVVFEATTQQHTDKELERLRRSATSTPIVVAHQSKQLSPQQEGIAQLGDLPQEIVHTDPEVTEAADVDVGRKSPAVELPEGVRMCRDALA</sequence>
<keyword evidence="2" id="KW-1185">Reference proteome</keyword>
<dbReference type="Proteomes" id="UP000051952">
    <property type="component" value="Unassembled WGS sequence"/>
</dbReference>
<dbReference type="VEuPathDB" id="TriTrypDB:BSAL_65510"/>
<accession>A0A0S4IYJ8</accession>
<feature type="non-terminal residue" evidence="1">
    <location>
        <position position="371"/>
    </location>
</feature>
<name>A0A0S4IYJ8_BODSA</name>
<dbReference type="AlphaFoldDB" id="A0A0S4IYJ8"/>
<dbReference type="EMBL" id="CYKH01000397">
    <property type="protein sequence ID" value="CUF75314.1"/>
    <property type="molecule type" value="Genomic_DNA"/>
</dbReference>
<protein>
    <submittedName>
        <fullName evidence="1">Uncharacterized protein</fullName>
    </submittedName>
</protein>